<organism evidence="1">
    <name type="scientific">Hexamita inflata</name>
    <dbReference type="NCBI Taxonomy" id="28002"/>
    <lineage>
        <taxon>Eukaryota</taxon>
        <taxon>Metamonada</taxon>
        <taxon>Diplomonadida</taxon>
        <taxon>Hexamitidae</taxon>
        <taxon>Hexamitinae</taxon>
        <taxon>Hexamita</taxon>
    </lineage>
</organism>
<dbReference type="Proteomes" id="UP001642409">
    <property type="component" value="Unassembled WGS sequence"/>
</dbReference>
<dbReference type="EMBL" id="CAXDID020000235">
    <property type="protein sequence ID" value="CAL6061569.1"/>
    <property type="molecule type" value="Genomic_DNA"/>
</dbReference>
<keyword evidence="3" id="KW-1185">Reference proteome</keyword>
<proteinExistence type="predicted"/>
<reference evidence="2 3" key="2">
    <citation type="submission" date="2024-07" db="EMBL/GenBank/DDBJ databases">
        <authorList>
            <person name="Akdeniz Z."/>
        </authorList>
    </citation>
    <scope>NUCLEOTIDE SEQUENCE [LARGE SCALE GENOMIC DNA]</scope>
</reference>
<sequence length="133" mass="15623">MPEKRPSIHVSILYNNIINIKHLLIYTRLVKPIFQSFQSLSSPKEREEHNLQQTFQVKVCSKQAQVREINKRDQIVCSLFIVCFVTYILQLQTEHLVEIDIKLFYNLGCIRIINELVQVTAELTQAVQECYSE</sequence>
<name>A0AA86NFI0_9EUKA</name>
<protein>
    <submittedName>
        <fullName evidence="2">Hypothetical_protein</fullName>
    </submittedName>
</protein>
<evidence type="ECO:0000313" key="1">
    <source>
        <dbReference type="EMBL" id="CAI9918210.1"/>
    </source>
</evidence>
<comment type="caution">
    <text evidence="1">The sequence shown here is derived from an EMBL/GenBank/DDBJ whole genome shotgun (WGS) entry which is preliminary data.</text>
</comment>
<evidence type="ECO:0000313" key="2">
    <source>
        <dbReference type="EMBL" id="CAL6061569.1"/>
    </source>
</evidence>
<reference evidence="1" key="1">
    <citation type="submission" date="2023-06" db="EMBL/GenBank/DDBJ databases">
        <authorList>
            <person name="Kurt Z."/>
        </authorList>
    </citation>
    <scope>NUCLEOTIDE SEQUENCE</scope>
</reference>
<evidence type="ECO:0000313" key="3">
    <source>
        <dbReference type="Proteomes" id="UP001642409"/>
    </source>
</evidence>
<dbReference type="AlphaFoldDB" id="A0AA86NFI0"/>
<dbReference type="EMBL" id="CATOUU010000153">
    <property type="protein sequence ID" value="CAI9918210.1"/>
    <property type="molecule type" value="Genomic_DNA"/>
</dbReference>
<gene>
    <name evidence="2" type="ORF">HINF_LOCUS49772</name>
    <name evidence="1" type="ORF">HINF_LOCUS5855</name>
</gene>
<accession>A0AA86NFI0</accession>